<sequence length="343" mass="35671">MTVAAPLPRVRTLPPAVAVVLGFGGAAAMALAVAVRAPLATMVLGLIGFGVLHNVLELRYVAGRFGAVLRGPLLGTLLGLVTGIVICRLLGLRVPEIVLAYGVLAAGVGHAASGRWRVLALGGLAVAAAVSLTWPSYHFVVLAHLHNIVPLFFLWEWSRRLGARDRLLFRATQVGWVLVVPALLLAGAFDRVIAAGPSAVAAFAGPPGVIAAPVVPAGLAGMDIGLRFLAVFAFLQTMHYVVWVGFLPRYAPDAAAELEARVPWLTGRRAWALGIGAAMVLGLLLWADYAQGRTIYQALASYHAYLEFPVLLALLFGARSAGTAIGAPQGAPGTALARGVQGA</sequence>
<dbReference type="RefSeq" id="WP_184835153.1">
    <property type="nucleotide sequence ID" value="NZ_JACHMN010000002.1"/>
</dbReference>
<feature type="transmembrane region" description="Helical" evidence="1">
    <location>
        <begin position="167"/>
        <end position="189"/>
    </location>
</feature>
<protein>
    <submittedName>
        <fullName evidence="2">Uncharacterized protein</fullName>
    </submittedName>
</protein>
<feature type="transmembrane region" description="Helical" evidence="1">
    <location>
        <begin position="136"/>
        <end position="155"/>
    </location>
</feature>
<comment type="caution">
    <text evidence="2">The sequence shown here is derived from an EMBL/GenBank/DDBJ whole genome shotgun (WGS) entry which is preliminary data.</text>
</comment>
<name>A0A841BPZ1_9ACTN</name>
<dbReference type="EMBL" id="JACHMN010000002">
    <property type="protein sequence ID" value="MBB5868890.1"/>
    <property type="molecule type" value="Genomic_DNA"/>
</dbReference>
<feature type="transmembrane region" description="Helical" evidence="1">
    <location>
        <begin position="201"/>
        <end position="221"/>
    </location>
</feature>
<keyword evidence="3" id="KW-1185">Reference proteome</keyword>
<feature type="transmembrane region" description="Helical" evidence="1">
    <location>
        <begin position="228"/>
        <end position="250"/>
    </location>
</feature>
<evidence type="ECO:0000313" key="3">
    <source>
        <dbReference type="Proteomes" id="UP000587527"/>
    </source>
</evidence>
<evidence type="ECO:0000313" key="2">
    <source>
        <dbReference type="EMBL" id="MBB5868890.1"/>
    </source>
</evidence>
<keyword evidence="1" id="KW-0812">Transmembrane</keyword>
<feature type="transmembrane region" description="Helical" evidence="1">
    <location>
        <begin position="73"/>
        <end position="91"/>
    </location>
</feature>
<keyword evidence="1" id="KW-0472">Membrane</keyword>
<feature type="transmembrane region" description="Helical" evidence="1">
    <location>
        <begin position="16"/>
        <end position="35"/>
    </location>
</feature>
<evidence type="ECO:0000256" key="1">
    <source>
        <dbReference type="SAM" id="Phobius"/>
    </source>
</evidence>
<gene>
    <name evidence="2" type="ORF">F4553_002269</name>
</gene>
<organism evidence="2 3">
    <name type="scientific">Allocatelliglobosispora scoriae</name>
    <dbReference type="NCBI Taxonomy" id="643052"/>
    <lineage>
        <taxon>Bacteria</taxon>
        <taxon>Bacillati</taxon>
        <taxon>Actinomycetota</taxon>
        <taxon>Actinomycetes</taxon>
        <taxon>Micromonosporales</taxon>
        <taxon>Micromonosporaceae</taxon>
        <taxon>Allocatelliglobosispora</taxon>
    </lineage>
</organism>
<accession>A0A841BPZ1</accession>
<dbReference type="Proteomes" id="UP000587527">
    <property type="component" value="Unassembled WGS sequence"/>
</dbReference>
<proteinExistence type="predicted"/>
<feature type="transmembrane region" description="Helical" evidence="1">
    <location>
        <begin position="270"/>
        <end position="287"/>
    </location>
</feature>
<dbReference type="AlphaFoldDB" id="A0A841BPZ1"/>
<keyword evidence="1" id="KW-1133">Transmembrane helix</keyword>
<feature type="transmembrane region" description="Helical" evidence="1">
    <location>
        <begin position="98"/>
        <end position="116"/>
    </location>
</feature>
<reference evidence="2 3" key="1">
    <citation type="submission" date="2020-08" db="EMBL/GenBank/DDBJ databases">
        <title>Sequencing the genomes of 1000 actinobacteria strains.</title>
        <authorList>
            <person name="Klenk H.-P."/>
        </authorList>
    </citation>
    <scope>NUCLEOTIDE SEQUENCE [LARGE SCALE GENOMIC DNA]</scope>
    <source>
        <strain evidence="2 3">DSM 45362</strain>
    </source>
</reference>